<protein>
    <submittedName>
        <fullName evidence="1">Uncharacterized protein</fullName>
    </submittedName>
</protein>
<evidence type="ECO:0000313" key="2">
    <source>
        <dbReference type="Proteomes" id="UP000011550"/>
    </source>
</evidence>
<evidence type="ECO:0000313" key="1">
    <source>
        <dbReference type="EMBL" id="ELZ91937.1"/>
    </source>
</evidence>
<dbReference type="Proteomes" id="UP000011550">
    <property type="component" value="Unassembled WGS sequence"/>
</dbReference>
<dbReference type="PATRIC" id="fig|662479.7.peg.3359"/>
<proteinExistence type="predicted"/>
<dbReference type="AlphaFoldDB" id="M0I7H2"/>
<name>M0I7H2_9EURY</name>
<comment type="caution">
    <text evidence="1">The sequence shown here is derived from an EMBL/GenBank/DDBJ whole genome shotgun (WGS) entry which is preliminary data.</text>
</comment>
<gene>
    <name evidence="1" type="ORF">C440_16534</name>
</gene>
<keyword evidence="2" id="KW-1185">Reference proteome</keyword>
<dbReference type="OrthoDB" id="234248at2157"/>
<sequence>MSLEINEDRLSEVLAALPTDYNGAGRHVTYTRQKYETIYGIRPETIADDLNRVFAITVRQRGGTIGMERVRAAQEAFDAEALRAAERHRDAYELLVEIDDVGPKIANEYLRKVVHAFKFRPSWVPDLCVPLDIHVTKALVDTKCIHENGGSRTGRMTAGKVFNRNHGSTPRERIAADDMQVAFERAAKKQNANRIAFDELWSENKFYLSIPAFRDESCLSSFLGDGQ</sequence>
<organism evidence="1 2">
    <name type="scientific">Haloferax mucosum ATCC BAA-1512</name>
    <dbReference type="NCBI Taxonomy" id="662479"/>
    <lineage>
        <taxon>Archaea</taxon>
        <taxon>Methanobacteriati</taxon>
        <taxon>Methanobacteriota</taxon>
        <taxon>Stenosarchaea group</taxon>
        <taxon>Halobacteria</taxon>
        <taxon>Halobacteriales</taxon>
        <taxon>Haloferacaceae</taxon>
        <taxon>Haloferax</taxon>
    </lineage>
</organism>
<dbReference type="EMBL" id="AOLN01000018">
    <property type="protein sequence ID" value="ELZ91937.1"/>
    <property type="molecule type" value="Genomic_DNA"/>
</dbReference>
<accession>M0I7H2</accession>
<reference evidence="1 2" key="1">
    <citation type="journal article" date="2014" name="PLoS Genet.">
        <title>Phylogenetically driven sequencing of extremely halophilic archaea reveals strategies for static and dynamic osmo-response.</title>
        <authorList>
            <person name="Becker E.A."/>
            <person name="Seitzer P.M."/>
            <person name="Tritt A."/>
            <person name="Larsen D."/>
            <person name="Krusor M."/>
            <person name="Yao A.I."/>
            <person name="Wu D."/>
            <person name="Madern D."/>
            <person name="Eisen J.A."/>
            <person name="Darling A.E."/>
            <person name="Facciotti M.T."/>
        </authorList>
    </citation>
    <scope>NUCLEOTIDE SEQUENCE [LARGE SCALE GENOMIC DNA]</scope>
    <source>
        <strain evidence="1 2">ATCC BAA-1512</strain>
    </source>
</reference>